<proteinExistence type="predicted"/>
<dbReference type="AlphaFoldDB" id="A0A4P9XR47"/>
<feature type="transmembrane region" description="Helical" evidence="2">
    <location>
        <begin position="53"/>
        <end position="72"/>
    </location>
</feature>
<accession>A0A4P9XR47</accession>
<dbReference type="EMBL" id="KZ992651">
    <property type="protein sequence ID" value="RKP07981.1"/>
    <property type="molecule type" value="Genomic_DNA"/>
</dbReference>
<keyword evidence="4" id="KW-1185">Reference proteome</keyword>
<dbReference type="Proteomes" id="UP000271241">
    <property type="component" value="Unassembled WGS sequence"/>
</dbReference>
<evidence type="ECO:0000313" key="3">
    <source>
        <dbReference type="EMBL" id="RKP07981.1"/>
    </source>
</evidence>
<evidence type="ECO:0000256" key="2">
    <source>
        <dbReference type="SAM" id="Phobius"/>
    </source>
</evidence>
<feature type="region of interest" description="Disordered" evidence="1">
    <location>
        <begin position="1"/>
        <end position="20"/>
    </location>
</feature>
<evidence type="ECO:0000256" key="1">
    <source>
        <dbReference type="SAM" id="MobiDB-lite"/>
    </source>
</evidence>
<sequence>MASSALENTMRSRDASSGAAASRMAAVSAISNKMKKEPIAGGCAHEVFQRRQASCIITAMAVVVIVVVIAGVQKHAPNCMSANNSVDCTAGKCSEQPELGNCAATLTK</sequence>
<organism evidence="3 4">
    <name type="scientific">Thamnocephalis sphaerospora</name>
    <dbReference type="NCBI Taxonomy" id="78915"/>
    <lineage>
        <taxon>Eukaryota</taxon>
        <taxon>Fungi</taxon>
        <taxon>Fungi incertae sedis</taxon>
        <taxon>Zoopagomycota</taxon>
        <taxon>Zoopagomycotina</taxon>
        <taxon>Zoopagomycetes</taxon>
        <taxon>Zoopagales</taxon>
        <taxon>Sigmoideomycetaceae</taxon>
        <taxon>Thamnocephalis</taxon>
    </lineage>
</organism>
<keyword evidence="2" id="KW-1133">Transmembrane helix</keyword>
<gene>
    <name evidence="3" type="ORF">THASP1DRAFT_23945</name>
</gene>
<evidence type="ECO:0000313" key="4">
    <source>
        <dbReference type="Proteomes" id="UP000271241"/>
    </source>
</evidence>
<keyword evidence="2" id="KW-0812">Transmembrane</keyword>
<keyword evidence="2" id="KW-0472">Membrane</keyword>
<name>A0A4P9XR47_9FUNG</name>
<protein>
    <submittedName>
        <fullName evidence="3">Uncharacterized protein</fullName>
    </submittedName>
</protein>
<reference evidence="4" key="1">
    <citation type="journal article" date="2018" name="Nat. Microbiol.">
        <title>Leveraging single-cell genomics to expand the fungal tree of life.</title>
        <authorList>
            <person name="Ahrendt S.R."/>
            <person name="Quandt C.A."/>
            <person name="Ciobanu D."/>
            <person name="Clum A."/>
            <person name="Salamov A."/>
            <person name="Andreopoulos B."/>
            <person name="Cheng J.F."/>
            <person name="Woyke T."/>
            <person name="Pelin A."/>
            <person name="Henrissat B."/>
            <person name="Reynolds N.K."/>
            <person name="Benny G.L."/>
            <person name="Smith M.E."/>
            <person name="James T.Y."/>
            <person name="Grigoriev I.V."/>
        </authorList>
    </citation>
    <scope>NUCLEOTIDE SEQUENCE [LARGE SCALE GENOMIC DNA]</scope>
    <source>
        <strain evidence="4">RSA 1356</strain>
    </source>
</reference>